<accession>A0A6C0BE92</accession>
<dbReference type="Gene3D" id="3.90.79.10">
    <property type="entry name" value="Nucleoside Triphosphate Pyrophosphohydrolase"/>
    <property type="match status" value="1"/>
</dbReference>
<keyword evidence="1" id="KW-0378">Hydrolase</keyword>
<dbReference type="InterPro" id="IPR020084">
    <property type="entry name" value="NUDIX_hydrolase_CS"/>
</dbReference>
<dbReference type="PRINTS" id="PR00502">
    <property type="entry name" value="NUDIXFAMILY"/>
</dbReference>
<evidence type="ECO:0000256" key="1">
    <source>
        <dbReference type="ARBA" id="ARBA00022801"/>
    </source>
</evidence>
<dbReference type="EMBL" id="MN739116">
    <property type="protein sequence ID" value="QHS89703.1"/>
    <property type="molecule type" value="Genomic_DNA"/>
</dbReference>
<reference evidence="4" key="1">
    <citation type="journal article" date="2020" name="Nature">
        <title>Giant virus diversity and host interactions through global metagenomics.</title>
        <authorList>
            <person name="Schulz F."/>
            <person name="Roux S."/>
            <person name="Paez-Espino D."/>
            <person name="Jungbluth S."/>
            <person name="Walsh D.A."/>
            <person name="Denef V.J."/>
            <person name="McMahon K.D."/>
            <person name="Konstantinidis K.T."/>
            <person name="Eloe-Fadrosh E.A."/>
            <person name="Kyrpides N.C."/>
            <person name="Woyke T."/>
        </authorList>
    </citation>
    <scope>NUCLEOTIDE SEQUENCE</scope>
    <source>
        <strain evidence="4">GVMAG-M-3300010160-26</strain>
    </source>
</reference>
<dbReference type="PROSITE" id="PS51462">
    <property type="entry name" value="NUDIX"/>
    <property type="match status" value="1"/>
</dbReference>
<dbReference type="AlphaFoldDB" id="A0A6C0BE92"/>
<evidence type="ECO:0000256" key="2">
    <source>
        <dbReference type="SAM" id="MobiDB-lite"/>
    </source>
</evidence>
<feature type="compositionally biased region" description="Low complexity" evidence="2">
    <location>
        <begin position="16"/>
        <end position="38"/>
    </location>
</feature>
<dbReference type="InterPro" id="IPR020476">
    <property type="entry name" value="Nudix_hydrolase"/>
</dbReference>
<proteinExistence type="predicted"/>
<dbReference type="GO" id="GO:0016787">
    <property type="term" value="F:hydrolase activity"/>
    <property type="evidence" value="ECO:0007669"/>
    <property type="project" value="UniProtKB-KW"/>
</dbReference>
<evidence type="ECO:0000313" key="4">
    <source>
        <dbReference type="EMBL" id="QHS89703.1"/>
    </source>
</evidence>
<sequence>MPPKAKPAAKAKKPAAKAAPKAKPAAKAAPKTKTAAKTSHNAKAVTKPATMRHQAPNAGPPRREGPPTQSVFALVFTKCKGVHLLLVEESFEKWGAPGGSLQANETPEAGLRREFAEETGYELPPANMEETLTHGNAIIKLIFTEDCLGPGFGMKARRTGDTAIKALRHVEYNRVYDTIRNPTPGFPIRPVFTSMLIEHEKEIQQFINKIK</sequence>
<name>A0A6C0BE92_9ZZZZ</name>
<dbReference type="InterPro" id="IPR015797">
    <property type="entry name" value="NUDIX_hydrolase-like_dom_sf"/>
</dbReference>
<feature type="region of interest" description="Disordered" evidence="2">
    <location>
        <begin position="1"/>
        <end position="68"/>
    </location>
</feature>
<dbReference type="InterPro" id="IPR000086">
    <property type="entry name" value="NUDIX_hydrolase_dom"/>
</dbReference>
<evidence type="ECO:0000259" key="3">
    <source>
        <dbReference type="PROSITE" id="PS51462"/>
    </source>
</evidence>
<organism evidence="4">
    <name type="scientific">viral metagenome</name>
    <dbReference type="NCBI Taxonomy" id="1070528"/>
    <lineage>
        <taxon>unclassified sequences</taxon>
        <taxon>metagenomes</taxon>
        <taxon>organismal metagenomes</taxon>
    </lineage>
</organism>
<dbReference type="PROSITE" id="PS00893">
    <property type="entry name" value="NUDIX_BOX"/>
    <property type="match status" value="1"/>
</dbReference>
<dbReference type="CDD" id="cd02883">
    <property type="entry name" value="NUDIX_Hydrolase"/>
    <property type="match status" value="1"/>
</dbReference>
<feature type="domain" description="Nudix hydrolase" evidence="3">
    <location>
        <begin position="66"/>
        <end position="196"/>
    </location>
</feature>
<protein>
    <recommendedName>
        <fullName evidence="3">Nudix hydrolase domain-containing protein</fullName>
    </recommendedName>
</protein>
<dbReference type="Pfam" id="PF00293">
    <property type="entry name" value="NUDIX"/>
    <property type="match status" value="1"/>
</dbReference>
<dbReference type="SUPFAM" id="SSF55811">
    <property type="entry name" value="Nudix"/>
    <property type="match status" value="1"/>
</dbReference>